<evidence type="ECO:0000256" key="1">
    <source>
        <dbReference type="SAM" id="Phobius"/>
    </source>
</evidence>
<accession>A0A1I7WBB8</accession>
<keyword evidence="2" id="KW-1185">Reference proteome</keyword>
<keyword evidence="1" id="KW-1133">Transmembrane helix</keyword>
<organism evidence="2 3">
    <name type="scientific">Heterorhabditis bacteriophora</name>
    <name type="common">Entomopathogenic nematode worm</name>
    <dbReference type="NCBI Taxonomy" id="37862"/>
    <lineage>
        <taxon>Eukaryota</taxon>
        <taxon>Metazoa</taxon>
        <taxon>Ecdysozoa</taxon>
        <taxon>Nematoda</taxon>
        <taxon>Chromadorea</taxon>
        <taxon>Rhabditida</taxon>
        <taxon>Rhabditina</taxon>
        <taxon>Rhabditomorpha</taxon>
        <taxon>Strongyloidea</taxon>
        <taxon>Heterorhabditidae</taxon>
        <taxon>Heterorhabditis</taxon>
    </lineage>
</organism>
<reference evidence="3" key="1">
    <citation type="submission" date="2016-11" db="UniProtKB">
        <authorList>
            <consortium name="WormBaseParasite"/>
        </authorList>
    </citation>
    <scope>IDENTIFICATION</scope>
</reference>
<feature type="transmembrane region" description="Helical" evidence="1">
    <location>
        <begin position="110"/>
        <end position="131"/>
    </location>
</feature>
<proteinExistence type="predicted"/>
<keyword evidence="1" id="KW-0472">Membrane</keyword>
<sequence>MLLKVPTHELGPHFLESHTLFQPLVLSIIKLTANSPDEQVPYLMDMLKYCCSEMTIAEFDILAFYLFKRGALYLQVFKVKYINYLKKKFQKFEILSRTNSQLDFLTQRRVVYVVFVLILYYMFYCVFPSIINITLTLLINLHDDTGTSHKKTFLRISNEVFLIYNSFLNSFCCGLAGERRVQFIEPMWNRQKIGNSANFIFSYYYKFLNSGHGARITENDSFFMENRRTVSRAFLQWAGNVSGFHSDEFIAKFFESYRKIVFYETSVSFLDLYKKIIFLKIYVRKLSIFSGNIYSLIGSILNSRNFFNCYPKFISIEEDARKVIAHFEDLRDSKIKDSARLVRILNSNSTLFQIFGLYIYDLIFEIFIDDISSRTLASFCLANKIEEVDLSLEETKKMLRSRCINCHWSKYSRYIEQVKSNILFESKFADSYNVFCFFTILKNAIKGQLLGGCRGFSLFFSNFNFISIIYKMYLVLSCSKMTFRLPCQVNANQLFDDPHKIAHPSCPTRCTEGDFAVDVVVLFSESSGGTHFSNLRISPFHEIVSKLLLDQLATVPRVPFLSATDLHLIMISKHQPSAFCRICSFSGSSFSTYFVRLNLLGKKPYPILIRCYVVFEYVTHYCLRMDIFCFLLLMKNYLVICLRSHKYACIYKPHFVRIRYHCNKRSNGLHYRTKSVKTPTTLLHNYFQLASDYSFSNN</sequence>
<evidence type="ECO:0000313" key="3">
    <source>
        <dbReference type="WBParaSite" id="Hba_01995"/>
    </source>
</evidence>
<keyword evidence="1" id="KW-0812">Transmembrane</keyword>
<name>A0A1I7WBB8_HETBA</name>
<protein>
    <submittedName>
        <fullName evidence="3">Uncharacterized protein</fullName>
    </submittedName>
</protein>
<dbReference type="AlphaFoldDB" id="A0A1I7WBB8"/>
<evidence type="ECO:0000313" key="2">
    <source>
        <dbReference type="Proteomes" id="UP000095283"/>
    </source>
</evidence>
<dbReference type="WBParaSite" id="Hba_01995">
    <property type="protein sequence ID" value="Hba_01995"/>
    <property type="gene ID" value="Hba_01995"/>
</dbReference>
<dbReference type="Proteomes" id="UP000095283">
    <property type="component" value="Unplaced"/>
</dbReference>